<evidence type="ECO:0000313" key="2">
    <source>
        <dbReference type="EMBL" id="OCF30991.1"/>
    </source>
</evidence>
<organism evidence="2 3">
    <name type="scientific">Kwoniella heveanensis BCC8398</name>
    <dbReference type="NCBI Taxonomy" id="1296120"/>
    <lineage>
        <taxon>Eukaryota</taxon>
        <taxon>Fungi</taxon>
        <taxon>Dikarya</taxon>
        <taxon>Basidiomycota</taxon>
        <taxon>Agaricomycotina</taxon>
        <taxon>Tremellomycetes</taxon>
        <taxon>Tremellales</taxon>
        <taxon>Cryptococcaceae</taxon>
        <taxon>Kwoniella</taxon>
    </lineage>
</organism>
<sequence length="82" mass="9181">MAGVERNQPVTSTKDPNDRPAGTYYENNRSFGDARQLNGDYRRPAGTAAPSNVRRVWSNNTASGSSMQINGDCWDADFFHRR</sequence>
<dbReference type="Proteomes" id="UP000092666">
    <property type="component" value="Unassembled WGS sequence"/>
</dbReference>
<proteinExistence type="predicted"/>
<evidence type="ECO:0000313" key="3">
    <source>
        <dbReference type="Proteomes" id="UP000092666"/>
    </source>
</evidence>
<gene>
    <name evidence="2" type="ORF">I316_07398</name>
</gene>
<feature type="compositionally biased region" description="Polar residues" evidence="1">
    <location>
        <begin position="57"/>
        <end position="69"/>
    </location>
</feature>
<reference evidence="2 3" key="1">
    <citation type="submission" date="2013-07" db="EMBL/GenBank/DDBJ databases">
        <title>The Genome Sequence of Cryptococcus heveanensis BCC8398.</title>
        <authorList>
            <consortium name="The Broad Institute Genome Sequencing Platform"/>
            <person name="Cuomo C."/>
            <person name="Litvintseva A."/>
            <person name="Chen Y."/>
            <person name="Heitman J."/>
            <person name="Sun S."/>
            <person name="Springer D."/>
            <person name="Dromer F."/>
            <person name="Young S.K."/>
            <person name="Zeng Q."/>
            <person name="Gargeya S."/>
            <person name="Fitzgerald M."/>
            <person name="Abouelleil A."/>
            <person name="Alvarado L."/>
            <person name="Berlin A.M."/>
            <person name="Chapman S.B."/>
            <person name="Dewar J."/>
            <person name="Goldberg J."/>
            <person name="Griggs A."/>
            <person name="Gujja S."/>
            <person name="Hansen M."/>
            <person name="Howarth C."/>
            <person name="Imamovic A."/>
            <person name="Larimer J."/>
            <person name="McCowan C."/>
            <person name="Murphy C."/>
            <person name="Pearson M."/>
            <person name="Priest M."/>
            <person name="Roberts A."/>
            <person name="Saif S."/>
            <person name="Shea T."/>
            <person name="Sykes S."/>
            <person name="Wortman J."/>
            <person name="Nusbaum C."/>
            <person name="Birren B."/>
        </authorList>
    </citation>
    <scope>NUCLEOTIDE SEQUENCE [LARGE SCALE GENOMIC DNA]</scope>
    <source>
        <strain evidence="2 3">BCC8398</strain>
    </source>
</reference>
<name>A0A1B9GJ34_9TREE</name>
<evidence type="ECO:0000256" key="1">
    <source>
        <dbReference type="SAM" id="MobiDB-lite"/>
    </source>
</evidence>
<accession>A0A1B9GJ34</accession>
<dbReference type="EMBL" id="KV700139">
    <property type="protein sequence ID" value="OCF30991.1"/>
    <property type="molecule type" value="Genomic_DNA"/>
</dbReference>
<feature type="region of interest" description="Disordered" evidence="1">
    <location>
        <begin position="1"/>
        <end position="71"/>
    </location>
</feature>
<dbReference type="AlphaFoldDB" id="A0A1B9GJ34"/>
<reference evidence="3" key="2">
    <citation type="submission" date="2013-12" db="EMBL/GenBank/DDBJ databases">
        <title>Evolution of pathogenesis and genome organization in the Tremellales.</title>
        <authorList>
            <person name="Cuomo C."/>
            <person name="Litvintseva A."/>
            <person name="Heitman J."/>
            <person name="Chen Y."/>
            <person name="Sun S."/>
            <person name="Springer D."/>
            <person name="Dromer F."/>
            <person name="Young S."/>
            <person name="Zeng Q."/>
            <person name="Chapman S."/>
            <person name="Gujja S."/>
            <person name="Saif S."/>
            <person name="Birren B."/>
        </authorList>
    </citation>
    <scope>NUCLEOTIDE SEQUENCE [LARGE SCALE GENOMIC DNA]</scope>
    <source>
        <strain evidence="3">BCC8398</strain>
    </source>
</reference>
<keyword evidence="3" id="KW-1185">Reference proteome</keyword>
<protein>
    <submittedName>
        <fullName evidence="2">Uncharacterized protein</fullName>
    </submittedName>
</protein>